<reference evidence="2 3" key="1">
    <citation type="journal article" date="2022" name="Allergy">
        <title>Genome assembly and annotation of Periplaneta americana reveal a comprehensive cockroach allergen profile.</title>
        <authorList>
            <person name="Wang L."/>
            <person name="Xiong Q."/>
            <person name="Saelim N."/>
            <person name="Wang L."/>
            <person name="Nong W."/>
            <person name="Wan A.T."/>
            <person name="Shi M."/>
            <person name="Liu X."/>
            <person name="Cao Q."/>
            <person name="Hui J.H.L."/>
            <person name="Sookrung N."/>
            <person name="Leung T.F."/>
            <person name="Tungtrongchitr A."/>
            <person name="Tsui S.K.W."/>
        </authorList>
    </citation>
    <scope>NUCLEOTIDE SEQUENCE [LARGE SCALE GENOMIC DNA]</scope>
    <source>
        <strain evidence="2">PWHHKU_190912</strain>
    </source>
</reference>
<evidence type="ECO:0000313" key="3">
    <source>
        <dbReference type="Proteomes" id="UP001148838"/>
    </source>
</evidence>
<dbReference type="InterPro" id="IPR000477">
    <property type="entry name" value="RT_dom"/>
</dbReference>
<dbReference type="Proteomes" id="UP001148838">
    <property type="component" value="Unassembled WGS sequence"/>
</dbReference>
<organism evidence="2 3">
    <name type="scientific">Periplaneta americana</name>
    <name type="common">American cockroach</name>
    <name type="synonym">Blatta americana</name>
    <dbReference type="NCBI Taxonomy" id="6978"/>
    <lineage>
        <taxon>Eukaryota</taxon>
        <taxon>Metazoa</taxon>
        <taxon>Ecdysozoa</taxon>
        <taxon>Arthropoda</taxon>
        <taxon>Hexapoda</taxon>
        <taxon>Insecta</taxon>
        <taxon>Pterygota</taxon>
        <taxon>Neoptera</taxon>
        <taxon>Polyneoptera</taxon>
        <taxon>Dictyoptera</taxon>
        <taxon>Blattodea</taxon>
        <taxon>Blattoidea</taxon>
        <taxon>Blattidae</taxon>
        <taxon>Blattinae</taxon>
        <taxon>Periplaneta</taxon>
    </lineage>
</organism>
<dbReference type="EMBL" id="JAJSOF020000021">
    <property type="protein sequence ID" value="KAJ4437435.1"/>
    <property type="molecule type" value="Genomic_DNA"/>
</dbReference>
<sequence>MLQEEWRRIPVDILHKLMESMPDRVAAVIATREYAIRKVQDSREVLELSGLHQLLVYADDVNMLGENPQTIRENTEILLEASKAIGLEANPEKTTYMIMSRDQNIVRNGNIIIGDLSFEEVGKFKYLGATKRLAESQETEISSGVRCIYDQDWNLSTRPRILPTWRTLRNSRHHNIRKLIAQAHRKRSFEVCEEVHCVASEGGGIRRADIVALDKTNSKDFILDPTVRFDMSQTQPSEVNKEKQDIYKPTNPYFHEKYQMEGTWEVHGLMIGARGTIPR</sequence>
<evidence type="ECO:0000313" key="2">
    <source>
        <dbReference type="EMBL" id="KAJ4437435.1"/>
    </source>
</evidence>
<evidence type="ECO:0000259" key="1">
    <source>
        <dbReference type="Pfam" id="PF00078"/>
    </source>
</evidence>
<name>A0ABQ8SUL3_PERAM</name>
<dbReference type="Pfam" id="PF00078">
    <property type="entry name" value="RVT_1"/>
    <property type="match status" value="1"/>
</dbReference>
<protein>
    <recommendedName>
        <fullName evidence="1">Reverse transcriptase domain-containing protein</fullName>
    </recommendedName>
</protein>
<keyword evidence="3" id="KW-1185">Reference proteome</keyword>
<comment type="caution">
    <text evidence="2">The sequence shown here is derived from an EMBL/GenBank/DDBJ whole genome shotgun (WGS) entry which is preliminary data.</text>
</comment>
<feature type="domain" description="Reverse transcriptase" evidence="1">
    <location>
        <begin position="51"/>
        <end position="129"/>
    </location>
</feature>
<proteinExistence type="predicted"/>
<gene>
    <name evidence="2" type="ORF">ANN_17579</name>
</gene>
<accession>A0ABQ8SUL3</accession>